<keyword evidence="8" id="KW-1185">Reference proteome</keyword>
<evidence type="ECO:0008006" key="9">
    <source>
        <dbReference type="Google" id="ProtNLM"/>
    </source>
</evidence>
<dbReference type="Gene3D" id="2.60.120.10">
    <property type="entry name" value="Jelly Rolls"/>
    <property type="match status" value="1"/>
</dbReference>
<dbReference type="AlphaFoldDB" id="A0A3N1G8D3"/>
<dbReference type="Pfam" id="PF05995">
    <property type="entry name" value="CDO_I"/>
    <property type="match status" value="1"/>
</dbReference>
<evidence type="ECO:0000313" key="7">
    <source>
        <dbReference type="EMBL" id="ROP26502.1"/>
    </source>
</evidence>
<reference evidence="7 8" key="1">
    <citation type="journal article" date="2015" name="Stand. Genomic Sci.">
        <title>Genomic Encyclopedia of Bacterial and Archaeal Type Strains, Phase III: the genomes of soil and plant-associated and newly described type strains.</title>
        <authorList>
            <person name="Whitman W.B."/>
            <person name="Woyke T."/>
            <person name="Klenk H.P."/>
            <person name="Zhou Y."/>
            <person name="Lilburn T.G."/>
            <person name="Beck B.J."/>
            <person name="De Vos P."/>
            <person name="Vandamme P."/>
            <person name="Eisen J.A."/>
            <person name="Garrity G."/>
            <person name="Hugenholtz P."/>
            <person name="Kyrpides N.C."/>
        </authorList>
    </citation>
    <scope>NUCLEOTIDE SEQUENCE [LARGE SCALE GENOMIC DNA]</scope>
    <source>
        <strain evidence="7 8">CECT 7306</strain>
    </source>
</reference>
<dbReference type="EMBL" id="RJKN01000016">
    <property type="protein sequence ID" value="ROP26502.1"/>
    <property type="molecule type" value="Genomic_DNA"/>
</dbReference>
<evidence type="ECO:0000256" key="3">
    <source>
        <dbReference type="ARBA" id="ARBA00022964"/>
    </source>
</evidence>
<proteinExistence type="inferred from homology"/>
<feature type="binding site" evidence="6">
    <location>
        <position position="88"/>
    </location>
    <ligand>
        <name>Fe cation</name>
        <dbReference type="ChEBI" id="CHEBI:24875"/>
        <note>catalytic</note>
    </ligand>
</feature>
<name>A0A3N1G8D3_9ACTN</name>
<evidence type="ECO:0000256" key="1">
    <source>
        <dbReference type="ARBA" id="ARBA00006622"/>
    </source>
</evidence>
<keyword evidence="4" id="KW-0560">Oxidoreductase</keyword>
<dbReference type="PANTHER" id="PTHR12918:SF1">
    <property type="entry name" value="CYSTEINE DIOXYGENASE TYPE 1"/>
    <property type="match status" value="1"/>
</dbReference>
<evidence type="ECO:0000256" key="2">
    <source>
        <dbReference type="ARBA" id="ARBA00022723"/>
    </source>
</evidence>
<feature type="binding site" evidence="6">
    <location>
        <position position="137"/>
    </location>
    <ligand>
        <name>Fe cation</name>
        <dbReference type="ChEBI" id="CHEBI:24875"/>
        <note>catalytic</note>
    </ligand>
</feature>
<dbReference type="InterPro" id="IPR010300">
    <property type="entry name" value="CDO_1"/>
</dbReference>
<keyword evidence="5 6" id="KW-0408">Iron</keyword>
<dbReference type="PANTHER" id="PTHR12918">
    <property type="entry name" value="CYSTEINE DIOXYGENASE"/>
    <property type="match status" value="1"/>
</dbReference>
<dbReference type="CDD" id="cd10548">
    <property type="entry name" value="cupin_CDO"/>
    <property type="match status" value="1"/>
</dbReference>
<feature type="binding site" evidence="6">
    <location>
        <position position="90"/>
    </location>
    <ligand>
        <name>Fe cation</name>
        <dbReference type="ChEBI" id="CHEBI:24875"/>
        <note>catalytic</note>
    </ligand>
</feature>
<comment type="similarity">
    <text evidence="1">Belongs to the cysteine dioxygenase family.</text>
</comment>
<dbReference type="SUPFAM" id="SSF51182">
    <property type="entry name" value="RmlC-like cupins"/>
    <property type="match status" value="1"/>
</dbReference>
<comment type="caution">
    <text evidence="7">The sequence shown here is derived from an EMBL/GenBank/DDBJ whole genome shotgun (WGS) entry which is preliminary data.</text>
</comment>
<gene>
    <name evidence="7" type="ORF">EDC03_3464</name>
</gene>
<dbReference type="RefSeq" id="WP_199720386.1">
    <property type="nucleotide sequence ID" value="NZ_RJKN01000016.1"/>
</dbReference>
<organism evidence="7 8">
    <name type="scientific">Pseudokineococcus lusitanus</name>
    <dbReference type="NCBI Taxonomy" id="763993"/>
    <lineage>
        <taxon>Bacteria</taxon>
        <taxon>Bacillati</taxon>
        <taxon>Actinomycetota</taxon>
        <taxon>Actinomycetes</taxon>
        <taxon>Kineosporiales</taxon>
        <taxon>Kineosporiaceae</taxon>
        <taxon>Pseudokineococcus</taxon>
    </lineage>
</organism>
<dbReference type="InterPro" id="IPR014710">
    <property type="entry name" value="RmlC-like_jellyroll"/>
</dbReference>
<evidence type="ECO:0000313" key="8">
    <source>
        <dbReference type="Proteomes" id="UP000276232"/>
    </source>
</evidence>
<dbReference type="GO" id="GO:0016702">
    <property type="term" value="F:oxidoreductase activity, acting on single donors with incorporation of molecular oxygen, incorporation of two atoms of oxygen"/>
    <property type="evidence" value="ECO:0007669"/>
    <property type="project" value="InterPro"/>
</dbReference>
<keyword evidence="2 6" id="KW-0479">Metal-binding</keyword>
<dbReference type="InParanoid" id="A0A3N1G8D3"/>
<protein>
    <recommendedName>
        <fullName evidence="9">Cysteine dioxygenase type I</fullName>
    </recommendedName>
</protein>
<dbReference type="GO" id="GO:0008198">
    <property type="term" value="F:ferrous iron binding"/>
    <property type="evidence" value="ECO:0007669"/>
    <property type="project" value="TreeGrafter"/>
</dbReference>
<dbReference type="Proteomes" id="UP000276232">
    <property type="component" value="Unassembled WGS sequence"/>
</dbReference>
<sequence length="181" mass="18690">MSTTLLPSVTAPAAPAAAPASSAALPALLAPTPAGLGRVATELLARPLLWRHLVRFDEGERHYVRLGAGDGYEAWLLTWLPGQGTGLHDHGGSAGAFVVAGGTLRETVPAARGGATTLRAQTLTAGRVRAFGSRHVHDVEAASSAAVSLHVYAPALATMTRYRLDDGRLVVTAREGAGADW</sequence>
<accession>A0A3N1G8D3</accession>
<evidence type="ECO:0000256" key="4">
    <source>
        <dbReference type="ARBA" id="ARBA00023002"/>
    </source>
</evidence>
<evidence type="ECO:0000256" key="6">
    <source>
        <dbReference type="PIRSR" id="PIRSR610300-51"/>
    </source>
</evidence>
<keyword evidence="3" id="KW-0223">Dioxygenase</keyword>
<evidence type="ECO:0000256" key="5">
    <source>
        <dbReference type="ARBA" id="ARBA00023004"/>
    </source>
</evidence>
<dbReference type="InterPro" id="IPR011051">
    <property type="entry name" value="RmlC_Cupin_sf"/>
</dbReference>